<dbReference type="SUPFAM" id="SSF110849">
    <property type="entry name" value="ParB/Sulfiredoxin"/>
    <property type="match status" value="1"/>
</dbReference>
<dbReference type="Gene3D" id="3.90.1530.10">
    <property type="entry name" value="Conserved hypothetical protein from pyrococcus furiosus pfu- 392566-001, ParB domain"/>
    <property type="match status" value="1"/>
</dbReference>
<dbReference type="RefSeq" id="WP_136484084.1">
    <property type="nucleotide sequence ID" value="NZ_CP076643.1"/>
</dbReference>
<feature type="chain" id="PRO_5038053567" evidence="1">
    <location>
        <begin position="23"/>
        <end position="323"/>
    </location>
</feature>
<gene>
    <name evidence="2" type="ORF">KNV97_12170</name>
</gene>
<reference evidence="2" key="1">
    <citation type="submission" date="2021-06" db="EMBL/GenBank/DDBJ databases">
        <title>Vibrio nov. sp., novel gut bacterium isolated from Yellow Sea oyster.</title>
        <authorList>
            <person name="Muhammad N."/>
            <person name="Nguyen T.H."/>
            <person name="Lee Y.-J."/>
            <person name="Ko J."/>
            <person name="Kim S.-G."/>
        </authorList>
    </citation>
    <scope>NUCLEOTIDE SEQUENCE</scope>
    <source>
        <strain evidence="2">OG9-811</strain>
    </source>
</reference>
<keyword evidence="3" id="KW-1185">Reference proteome</keyword>
<dbReference type="Proteomes" id="UP000694232">
    <property type="component" value="Chromosome 1"/>
</dbReference>
<accession>A0A975UDI0</accession>
<dbReference type="AlphaFoldDB" id="A0A975UDI0"/>
<evidence type="ECO:0000313" key="3">
    <source>
        <dbReference type="Proteomes" id="UP000694232"/>
    </source>
</evidence>
<dbReference type="KEGG" id="vos:KNV97_12170"/>
<protein>
    <submittedName>
        <fullName evidence="2">ParB/Srx family N-terminal domain-containing protein</fullName>
    </submittedName>
</protein>
<organism evidence="2 3">
    <name type="scientific">Vibrio ostreae</name>
    <dbReference type="NCBI Taxonomy" id="2841925"/>
    <lineage>
        <taxon>Bacteria</taxon>
        <taxon>Pseudomonadati</taxon>
        <taxon>Pseudomonadota</taxon>
        <taxon>Gammaproteobacteria</taxon>
        <taxon>Vibrionales</taxon>
        <taxon>Vibrionaceae</taxon>
        <taxon>Vibrio</taxon>
    </lineage>
</organism>
<dbReference type="InterPro" id="IPR036086">
    <property type="entry name" value="ParB/Sulfiredoxin_sf"/>
</dbReference>
<dbReference type="EMBL" id="CP076643">
    <property type="protein sequence ID" value="QXO18957.1"/>
    <property type="molecule type" value="Genomic_DNA"/>
</dbReference>
<proteinExistence type="predicted"/>
<dbReference type="Pfam" id="PF08857">
    <property type="entry name" value="ParBc_2"/>
    <property type="match status" value="1"/>
</dbReference>
<name>A0A975UDI0_9VIBR</name>
<feature type="signal peptide" evidence="1">
    <location>
        <begin position="1"/>
        <end position="22"/>
    </location>
</feature>
<evidence type="ECO:0000256" key="1">
    <source>
        <dbReference type="SAM" id="SignalP"/>
    </source>
</evidence>
<dbReference type="InterPro" id="IPR014956">
    <property type="entry name" value="ParBc_2"/>
</dbReference>
<sequence>MNHKVIVTALGALSLFILPAHASNVSEGNVSEGDVISVTLHQLKPTQPSVGYDQIMYKLGRYQFDREKMFDEICEANGQKGVKSIQDNAQPNVPATFKCESEVGTRKKDMKTIVIAPNGEYFLTDGHHTFNVFYQMPQGGPDFNIHVTVDKDYRDLKNMDEFWKAMVKDGNTWLFDQNDQAITYQQLPTSLGLSNFANDPYRSLMYFTRDISWDKPPQPVPFLEFYWSKQLRKEVNTAAFDLNSTDGYAKAVTRVSEQILTMKSSNVGGSNRSVKEMGQFDQFSQKGFDKLFKKGGKIDYMLRYKNALGSNTHSKELAETAAH</sequence>
<evidence type="ECO:0000313" key="2">
    <source>
        <dbReference type="EMBL" id="QXO18957.1"/>
    </source>
</evidence>
<dbReference type="CDD" id="cd16390">
    <property type="entry name" value="ParB_N_Srx_like"/>
    <property type="match status" value="1"/>
</dbReference>
<keyword evidence="1" id="KW-0732">Signal</keyword>